<dbReference type="AlphaFoldDB" id="A0AAN7INT1"/>
<name>A0AAN7INT1_QUERU</name>
<keyword evidence="2" id="KW-1185">Reference proteome</keyword>
<dbReference type="PANTHER" id="PTHR38223:SF4">
    <property type="match status" value="1"/>
</dbReference>
<comment type="caution">
    <text evidence="1">The sequence shown here is derived from an EMBL/GenBank/DDBJ whole genome shotgun (WGS) entry which is preliminary data.</text>
</comment>
<organism evidence="1 2">
    <name type="scientific">Quercus rubra</name>
    <name type="common">Northern red oak</name>
    <name type="synonym">Quercus borealis</name>
    <dbReference type="NCBI Taxonomy" id="3512"/>
    <lineage>
        <taxon>Eukaryota</taxon>
        <taxon>Viridiplantae</taxon>
        <taxon>Streptophyta</taxon>
        <taxon>Embryophyta</taxon>
        <taxon>Tracheophyta</taxon>
        <taxon>Spermatophyta</taxon>
        <taxon>Magnoliopsida</taxon>
        <taxon>eudicotyledons</taxon>
        <taxon>Gunneridae</taxon>
        <taxon>Pentapetalae</taxon>
        <taxon>rosids</taxon>
        <taxon>fabids</taxon>
        <taxon>Fagales</taxon>
        <taxon>Fagaceae</taxon>
        <taxon>Quercus</taxon>
    </lineage>
</organism>
<dbReference type="Proteomes" id="UP001324115">
    <property type="component" value="Unassembled WGS sequence"/>
</dbReference>
<proteinExistence type="predicted"/>
<sequence length="103" mass="11468">MAAGLQYYFFPTDFFYPRPSSANGDNTSSKPVLQVQTQKADAENIEKCKIVVHNNVQGSNKLCYQPPPASTSCTALVPSQCIIKKELRRKRFIVANCGNNYCC</sequence>
<dbReference type="PANTHER" id="PTHR38223">
    <property type="match status" value="1"/>
</dbReference>
<evidence type="ECO:0000313" key="2">
    <source>
        <dbReference type="Proteomes" id="UP001324115"/>
    </source>
</evidence>
<reference evidence="1 2" key="1">
    <citation type="journal article" date="2023" name="G3 (Bethesda)">
        <title>A haplotype-resolved chromosome-scale genome for Quercus rubra L. provides insights into the genetics of adaptive traits for red oak species.</title>
        <authorList>
            <person name="Kapoor B."/>
            <person name="Jenkins J."/>
            <person name="Schmutz J."/>
            <person name="Zhebentyayeva T."/>
            <person name="Kuelheim C."/>
            <person name="Coggeshall M."/>
            <person name="Heim C."/>
            <person name="Lasky J.R."/>
            <person name="Leites L."/>
            <person name="Islam-Faridi N."/>
            <person name="Romero-Severson J."/>
            <person name="DeLeo V.L."/>
            <person name="Lucas S.M."/>
            <person name="Lazic D."/>
            <person name="Gailing O."/>
            <person name="Carlson J."/>
            <person name="Staton M."/>
        </authorList>
    </citation>
    <scope>NUCLEOTIDE SEQUENCE [LARGE SCALE GENOMIC DNA]</scope>
    <source>
        <strain evidence="1">Pseudo-F2</strain>
    </source>
</reference>
<dbReference type="EMBL" id="JAXUIC010000007">
    <property type="protein sequence ID" value="KAK4580840.1"/>
    <property type="molecule type" value="Genomic_DNA"/>
</dbReference>
<evidence type="ECO:0000313" key="1">
    <source>
        <dbReference type="EMBL" id="KAK4580840.1"/>
    </source>
</evidence>
<gene>
    <name evidence="1" type="ORF">RGQ29_024477</name>
</gene>
<protein>
    <submittedName>
        <fullName evidence="1">Uncharacterized protein</fullName>
    </submittedName>
</protein>
<accession>A0AAN7INT1</accession>